<dbReference type="Pfam" id="PF07714">
    <property type="entry name" value="PK_Tyr_Ser-Thr"/>
    <property type="match status" value="1"/>
</dbReference>
<dbReference type="GO" id="GO:0005524">
    <property type="term" value="F:ATP binding"/>
    <property type="evidence" value="ECO:0007669"/>
    <property type="project" value="UniProtKB-KW"/>
</dbReference>
<proteinExistence type="predicted"/>
<keyword evidence="5" id="KW-0732">Signal</keyword>
<evidence type="ECO:0000256" key="10">
    <source>
        <dbReference type="ARBA" id="ARBA00023136"/>
    </source>
</evidence>
<dbReference type="GO" id="GO:0004672">
    <property type="term" value="F:protein kinase activity"/>
    <property type="evidence" value="ECO:0007669"/>
    <property type="project" value="InterPro"/>
</dbReference>
<evidence type="ECO:0000259" key="14">
    <source>
        <dbReference type="PROSITE" id="PS50011"/>
    </source>
</evidence>
<dbReference type="FunFam" id="3.80.10.10:FF:000686">
    <property type="entry name" value="LRR receptor-like serine/threonine-protein kinase GHR1"/>
    <property type="match status" value="1"/>
</dbReference>
<keyword evidence="10 13" id="KW-0472">Membrane</keyword>
<comment type="subcellular location">
    <subcellularLocation>
        <location evidence="1">Membrane</location>
        <topology evidence="1">Single-pass membrane protein</topology>
    </subcellularLocation>
</comment>
<evidence type="ECO:0000256" key="3">
    <source>
        <dbReference type="ARBA" id="ARBA00022614"/>
    </source>
</evidence>
<evidence type="ECO:0000256" key="8">
    <source>
        <dbReference type="ARBA" id="ARBA00022840"/>
    </source>
</evidence>
<dbReference type="InterPro" id="IPR053059">
    <property type="entry name" value="Inactive_SerThr-Kinase_ABA"/>
</dbReference>
<feature type="domain" description="Protein kinase" evidence="14">
    <location>
        <begin position="629"/>
        <end position="911"/>
    </location>
</feature>
<dbReference type="InterPro" id="IPR011009">
    <property type="entry name" value="Kinase-like_dom_sf"/>
</dbReference>
<dbReference type="PANTHER" id="PTHR48003:SF4">
    <property type="entry name" value="LRR RECEPTOR-LIKE SERINE_THREONINE-PROTEIN KINASE GHR1"/>
    <property type="match status" value="1"/>
</dbReference>
<protein>
    <submittedName>
        <fullName evidence="15">LRR receptor-like serine/threonine-protein kinase At4g20940 family</fullName>
    </submittedName>
</protein>
<dbReference type="FunFam" id="1.10.510.10:FF:000480">
    <property type="entry name" value="Pollen receptor-like kinase 1"/>
    <property type="match status" value="1"/>
</dbReference>
<dbReference type="Pfam" id="PF00560">
    <property type="entry name" value="LRR_1"/>
    <property type="match status" value="5"/>
</dbReference>
<dbReference type="InterPro" id="IPR001611">
    <property type="entry name" value="Leu-rich_rpt"/>
</dbReference>
<dbReference type="GO" id="GO:0016020">
    <property type="term" value="C:membrane"/>
    <property type="evidence" value="ECO:0007669"/>
    <property type="project" value="UniProtKB-SubCell"/>
</dbReference>
<gene>
    <name evidence="15" type="ORF">KK1_017022</name>
</gene>
<dbReference type="PANTHER" id="PTHR48003">
    <property type="entry name" value="OS07G0626500 PROTEIN"/>
    <property type="match status" value="1"/>
</dbReference>
<evidence type="ECO:0000256" key="5">
    <source>
        <dbReference type="ARBA" id="ARBA00022729"/>
    </source>
</evidence>
<keyword evidence="2" id="KW-0597">Phosphoprotein</keyword>
<evidence type="ECO:0000313" key="16">
    <source>
        <dbReference type="Proteomes" id="UP000075243"/>
    </source>
</evidence>
<organism evidence="15 16">
    <name type="scientific">Cajanus cajan</name>
    <name type="common">Pigeon pea</name>
    <name type="synonym">Cajanus indicus</name>
    <dbReference type="NCBI Taxonomy" id="3821"/>
    <lineage>
        <taxon>Eukaryota</taxon>
        <taxon>Viridiplantae</taxon>
        <taxon>Streptophyta</taxon>
        <taxon>Embryophyta</taxon>
        <taxon>Tracheophyta</taxon>
        <taxon>Spermatophyta</taxon>
        <taxon>Magnoliopsida</taxon>
        <taxon>eudicotyledons</taxon>
        <taxon>Gunneridae</taxon>
        <taxon>Pentapetalae</taxon>
        <taxon>rosids</taxon>
        <taxon>fabids</taxon>
        <taxon>Fabales</taxon>
        <taxon>Fabaceae</taxon>
        <taxon>Papilionoideae</taxon>
        <taxon>50 kb inversion clade</taxon>
        <taxon>NPAAA clade</taxon>
        <taxon>indigoferoid/millettioid clade</taxon>
        <taxon>Phaseoleae</taxon>
        <taxon>Cajanus</taxon>
    </lineage>
</organism>
<dbReference type="Pfam" id="PF13516">
    <property type="entry name" value="LRR_6"/>
    <property type="match status" value="1"/>
</dbReference>
<evidence type="ECO:0000256" key="2">
    <source>
        <dbReference type="ARBA" id="ARBA00022553"/>
    </source>
</evidence>
<dbReference type="InterPro" id="IPR000719">
    <property type="entry name" value="Prot_kinase_dom"/>
</dbReference>
<keyword evidence="7" id="KW-0547">Nucleotide-binding</keyword>
<dbReference type="PROSITE" id="PS50011">
    <property type="entry name" value="PROTEIN_KINASE_DOM"/>
    <property type="match status" value="1"/>
</dbReference>
<dbReference type="Gene3D" id="3.30.200.20">
    <property type="entry name" value="Phosphorylase Kinase, domain 1"/>
    <property type="match status" value="1"/>
</dbReference>
<accession>A0A151T615</accession>
<dbReference type="PRINTS" id="PR00019">
    <property type="entry name" value="LEURICHRPT"/>
</dbReference>
<evidence type="ECO:0000256" key="13">
    <source>
        <dbReference type="SAM" id="Phobius"/>
    </source>
</evidence>
<dbReference type="AlphaFoldDB" id="A0A151T615"/>
<keyword evidence="3" id="KW-0433">Leucine-rich repeat</keyword>
<feature type="transmembrane region" description="Helical" evidence="13">
    <location>
        <begin position="536"/>
        <end position="559"/>
    </location>
</feature>
<evidence type="ECO:0000256" key="7">
    <source>
        <dbReference type="ARBA" id="ARBA00022741"/>
    </source>
</evidence>
<evidence type="ECO:0000313" key="15">
    <source>
        <dbReference type="EMBL" id="KYP62486.1"/>
    </source>
</evidence>
<dbReference type="FunFam" id="3.80.10.10:FF:000095">
    <property type="entry name" value="LRR receptor-like serine/threonine-protein kinase GSO1"/>
    <property type="match status" value="1"/>
</dbReference>
<evidence type="ECO:0000256" key="9">
    <source>
        <dbReference type="ARBA" id="ARBA00022989"/>
    </source>
</evidence>
<keyword evidence="11" id="KW-0675">Receptor</keyword>
<evidence type="ECO:0000256" key="12">
    <source>
        <dbReference type="SAM" id="MobiDB-lite"/>
    </source>
</evidence>
<dbReference type="Proteomes" id="UP000075243">
    <property type="component" value="Chromosome 8"/>
</dbReference>
<keyword evidence="6" id="KW-0677">Repeat</keyword>
<feature type="region of interest" description="Disordered" evidence="12">
    <location>
        <begin position="506"/>
        <end position="525"/>
    </location>
</feature>
<keyword evidence="9 13" id="KW-1133">Transmembrane helix</keyword>
<dbReference type="SUPFAM" id="SSF52058">
    <property type="entry name" value="L domain-like"/>
    <property type="match status" value="2"/>
</dbReference>
<evidence type="ECO:0000256" key="4">
    <source>
        <dbReference type="ARBA" id="ARBA00022692"/>
    </source>
</evidence>
<dbReference type="EMBL" id="CM003610">
    <property type="protein sequence ID" value="KYP62486.1"/>
    <property type="molecule type" value="Genomic_DNA"/>
</dbReference>
<dbReference type="Gene3D" id="1.10.510.10">
    <property type="entry name" value="Transferase(Phosphotransferase) domain 1"/>
    <property type="match status" value="1"/>
</dbReference>
<evidence type="ECO:0000256" key="1">
    <source>
        <dbReference type="ARBA" id="ARBA00004167"/>
    </source>
</evidence>
<dbReference type="Gene3D" id="3.80.10.10">
    <property type="entry name" value="Ribonuclease Inhibitor"/>
    <property type="match status" value="3"/>
</dbReference>
<dbReference type="STRING" id="3821.A0A151T615"/>
<dbReference type="PROSITE" id="PS51450">
    <property type="entry name" value="LRR"/>
    <property type="match status" value="1"/>
</dbReference>
<dbReference type="OMA" id="IVCHYKQ"/>
<evidence type="ECO:0000256" key="11">
    <source>
        <dbReference type="ARBA" id="ARBA00023170"/>
    </source>
</evidence>
<evidence type="ECO:0000256" key="6">
    <source>
        <dbReference type="ARBA" id="ARBA00022737"/>
    </source>
</evidence>
<dbReference type="InterPro" id="IPR032675">
    <property type="entry name" value="LRR_dom_sf"/>
</dbReference>
<keyword evidence="16" id="KW-1185">Reference proteome</keyword>
<keyword evidence="4 13" id="KW-0812">Transmembrane</keyword>
<dbReference type="SUPFAM" id="SSF56112">
    <property type="entry name" value="Protein kinase-like (PK-like)"/>
    <property type="match status" value="1"/>
</dbReference>
<reference evidence="15 16" key="1">
    <citation type="journal article" date="2012" name="Nat. Biotechnol.">
        <title>Draft genome sequence of pigeonpea (Cajanus cajan), an orphan legume crop of resource-poor farmers.</title>
        <authorList>
            <person name="Varshney R.K."/>
            <person name="Chen W."/>
            <person name="Li Y."/>
            <person name="Bharti A.K."/>
            <person name="Saxena R.K."/>
            <person name="Schlueter J.A."/>
            <person name="Donoghue M.T."/>
            <person name="Azam S."/>
            <person name="Fan G."/>
            <person name="Whaley A.M."/>
            <person name="Farmer A.D."/>
            <person name="Sheridan J."/>
            <person name="Iwata A."/>
            <person name="Tuteja R."/>
            <person name="Penmetsa R.V."/>
            <person name="Wu W."/>
            <person name="Upadhyaya H.D."/>
            <person name="Yang S.P."/>
            <person name="Shah T."/>
            <person name="Saxena K.B."/>
            <person name="Michael T."/>
            <person name="McCombie W.R."/>
            <person name="Yang B."/>
            <person name="Zhang G."/>
            <person name="Yang H."/>
            <person name="Wang J."/>
            <person name="Spillane C."/>
            <person name="Cook D.R."/>
            <person name="May G.D."/>
            <person name="Xu X."/>
            <person name="Jackson S.A."/>
        </authorList>
    </citation>
    <scope>NUCLEOTIDE SEQUENCE [LARGE SCALE GENOMIC DNA]</scope>
    <source>
        <strain evidence="16">cv. Asha</strain>
    </source>
</reference>
<dbReference type="Gramene" id="C.cajan_16538.t">
    <property type="protein sequence ID" value="C.cajan_16538.t"/>
    <property type="gene ID" value="C.cajan_16538"/>
</dbReference>
<sequence>MANNSISGKLPDNIADFKSLEFLDISNNLFSSSLPLGIGKLGSLQNLSLAGNNFSGPIPDSISQMASIKSLDLSRNSFSGALPASLTEVNSLVSLNLSHNGFTGKIPKGFELIPALEKLDLHGNMLEGNLDVEFMLLSSASYVDLSENMLSSSDSKQKFLPRLSESIKHLNLSHNQLTGSLASGATEPVFENLKVLDLSYNQLDGELPGFDFVYDLEVLRLSNNRFSGFIPTGLLKGDSLVLTELDLSANNLTGSLSIIISTTLRSLNLSSNEFTGELPLLTGTCAVLDLSNNKLEGNLTRILKWGNIEFLDLSGNHLTGAIPEVTPQFLRLNYLNLSHNSLTSSLPKVITQYPKLRVLDISFNQLDGLLRAGLLTMPTMQELHLENNMISGGINLSSSLGQSDLQILDLSHNQLNGYFPDEFGSLTGLKVLNIAGNNFSGSLPTTIADMSSLDSIDISENHFTGPLPNNMPKGIQSFNASQNDLSGVVPEVLRKFPSSSFFPGNTKLHFPNGPPGSTSSPAESSKRRHMNTIVKVIIIVSCVVALFILILLAVFIHYIRISRSPPEYDTAVTGFSPSKQSHFSWSPESGDSFTGENLARLDTRSPDRLIGELHFLDDTITLTPEELSRAPAEVLGRSSHGTSYKATLDNGLLLRVKWLREGVAKQRKEFVKETKKFANIRHPNVVGLRGYYWGPTQHEKLILSDYISPGSLASFLYDRPGRKGPPLTWSQRLKIAVDVARGLNYLHFDRAIPHGNLKATNVLLDTTDMNARVADYCLHRLMTQAGTIEQILDAGVLGYRAPELAASKKPMPSFKSDVYAFGVILLELLTGRCAGDVISSEEGGVDLTDWVRLRVAEGRGSECFDAALMSETGNAVVEKGMKEVLGIAMRCIRSVSERPGIKTIYEDLSSI</sequence>
<name>A0A151T615_CAJCA</name>
<keyword evidence="8" id="KW-0067">ATP-binding</keyword>
<dbReference type="Pfam" id="PF13855">
    <property type="entry name" value="LRR_8"/>
    <property type="match status" value="3"/>
</dbReference>
<dbReference type="FunFam" id="3.30.200.20:FF:000486">
    <property type="entry name" value="Leucine-rich repeat receptor-like protein kinase"/>
    <property type="match status" value="1"/>
</dbReference>
<dbReference type="InterPro" id="IPR001245">
    <property type="entry name" value="Ser-Thr/Tyr_kinase_cat_dom"/>
</dbReference>